<dbReference type="AlphaFoldDB" id="A0A7W5EV24"/>
<comment type="caution">
    <text evidence="3">The sequence shown here is derived from an EMBL/GenBank/DDBJ whole genome shotgun (WGS) entry which is preliminary data.</text>
</comment>
<dbReference type="InterPro" id="IPR052885">
    <property type="entry name" value="Dictyostelium_CAD"/>
</dbReference>
<dbReference type="InterPro" id="IPR015059">
    <property type="entry name" value="Ca_cell_adhesion_N_dom"/>
</dbReference>
<sequence>MKEEDLKAVAFYRKHDFGGEPEYYNIGDDVTFWQGDDFNDKYLSLIVIKPAKVHCYQHSTGKGVHKVYAKGDYPSLDELEGLSKFLVIPDNAYWAIALRLIDETKSPVGRYQLTFVAHGLGKTAIESSHKDDSAKYAQLESTTSDNEITCALYVRDMQTGAYVITGSIHLHFDSTHGVISVDDINVAEESTFHLEPHLVDNTKFDLIMSEKHAS</sequence>
<dbReference type="Pfam" id="PF08964">
    <property type="entry name" value="Crystall_3"/>
    <property type="match status" value="1"/>
</dbReference>
<name>A0A7W5EV24_9GAMM</name>
<dbReference type="GO" id="GO:0005516">
    <property type="term" value="F:calmodulin binding"/>
    <property type="evidence" value="ECO:0007669"/>
    <property type="project" value="TreeGrafter"/>
</dbReference>
<reference evidence="3 4" key="1">
    <citation type="submission" date="2020-08" db="EMBL/GenBank/DDBJ databases">
        <title>Genomic Encyclopedia of Type Strains, Phase III (KMG-III): the genomes of soil and plant-associated and newly described type strains.</title>
        <authorList>
            <person name="Whitman W."/>
        </authorList>
    </citation>
    <scope>NUCLEOTIDE SEQUENCE [LARGE SCALE GENOMIC DNA]</scope>
    <source>
        <strain evidence="3 4">CECT 7744</strain>
    </source>
</reference>
<feature type="domain" description="Calcium-dependent cell adhesion molecule 1 membrane-binding" evidence="2">
    <location>
        <begin position="96"/>
        <end position="206"/>
    </location>
</feature>
<feature type="domain" description="Calcium-dependent cell adhesion molecule N-terminal" evidence="1">
    <location>
        <begin position="7"/>
        <end position="89"/>
    </location>
</feature>
<dbReference type="GO" id="GO:0009897">
    <property type="term" value="C:external side of plasma membrane"/>
    <property type="evidence" value="ECO:0007669"/>
    <property type="project" value="TreeGrafter"/>
</dbReference>
<dbReference type="EMBL" id="JACHXR010000005">
    <property type="protein sequence ID" value="MBB3231330.1"/>
    <property type="molecule type" value="Genomic_DNA"/>
</dbReference>
<dbReference type="SUPFAM" id="SSF49695">
    <property type="entry name" value="gamma-Crystallin-like"/>
    <property type="match status" value="1"/>
</dbReference>
<keyword evidence="4" id="KW-1185">Reference proteome</keyword>
<dbReference type="GO" id="GO:0005911">
    <property type="term" value="C:cell-cell junction"/>
    <property type="evidence" value="ECO:0007669"/>
    <property type="project" value="TreeGrafter"/>
</dbReference>
<evidence type="ECO:0000313" key="4">
    <source>
        <dbReference type="Proteomes" id="UP000518892"/>
    </source>
</evidence>
<dbReference type="Proteomes" id="UP000518892">
    <property type="component" value="Unassembled WGS sequence"/>
</dbReference>
<dbReference type="Pfam" id="PF14564">
    <property type="entry name" value="Membrane_bind"/>
    <property type="match status" value="1"/>
</dbReference>
<proteinExistence type="predicted"/>
<dbReference type="InterPro" id="IPR011024">
    <property type="entry name" value="G_crystallin-like"/>
</dbReference>
<dbReference type="GO" id="GO:0016339">
    <property type="term" value="P:calcium-dependent cell-cell adhesion via plasma membrane cell adhesion molecules"/>
    <property type="evidence" value="ECO:0007669"/>
    <property type="project" value="TreeGrafter"/>
</dbReference>
<dbReference type="PANTHER" id="PTHR38083">
    <property type="entry name" value="CALCIUM-DEPENDENT CELL ADHESION MOLECULE 1-RELATED"/>
    <property type="match status" value="1"/>
</dbReference>
<dbReference type="RefSeq" id="WP_183383814.1">
    <property type="nucleotide sequence ID" value="NZ_JACHXR010000005.1"/>
</dbReference>
<dbReference type="PANTHER" id="PTHR38083:SF1">
    <property type="entry name" value="CALCIUM-DEPENDENT CELL ADHESION MOLECULE 1-RELATED"/>
    <property type="match status" value="1"/>
</dbReference>
<dbReference type="InterPro" id="IPR038423">
    <property type="entry name" value="CAD_C_sf"/>
</dbReference>
<dbReference type="Gene3D" id="2.60.40.1720">
    <property type="entry name" value="Calcium-dependent cell adhesion molecule-1"/>
    <property type="match status" value="1"/>
</dbReference>
<accession>A0A7W5EV24</accession>
<evidence type="ECO:0000313" key="3">
    <source>
        <dbReference type="EMBL" id="MBB3231330.1"/>
    </source>
</evidence>
<organism evidence="3 4">
    <name type="scientific">Halomonas stenophila</name>
    <dbReference type="NCBI Taxonomy" id="795312"/>
    <lineage>
        <taxon>Bacteria</taxon>
        <taxon>Pseudomonadati</taxon>
        <taxon>Pseudomonadota</taxon>
        <taxon>Gammaproteobacteria</taxon>
        <taxon>Oceanospirillales</taxon>
        <taxon>Halomonadaceae</taxon>
        <taxon>Halomonas</taxon>
    </lineage>
</organism>
<evidence type="ECO:0000259" key="1">
    <source>
        <dbReference type="Pfam" id="PF08964"/>
    </source>
</evidence>
<evidence type="ECO:0000259" key="2">
    <source>
        <dbReference type="Pfam" id="PF14564"/>
    </source>
</evidence>
<dbReference type="Gene3D" id="2.60.20.10">
    <property type="entry name" value="Crystallins"/>
    <property type="match status" value="1"/>
</dbReference>
<dbReference type="GO" id="GO:0005509">
    <property type="term" value="F:calcium ion binding"/>
    <property type="evidence" value="ECO:0007669"/>
    <property type="project" value="TreeGrafter"/>
</dbReference>
<dbReference type="InterPro" id="IPR029283">
    <property type="entry name" value="Membrane-bd"/>
</dbReference>
<gene>
    <name evidence="3" type="ORF">FHR97_002185</name>
</gene>
<protein>
    <submittedName>
        <fullName evidence="3">Uncharacterized protein</fullName>
    </submittedName>
</protein>